<evidence type="ECO:0000313" key="2">
    <source>
        <dbReference type="EMBL" id="AJZ75461.1"/>
    </source>
</evidence>
<dbReference type="GeneID" id="24875288"/>
<dbReference type="STRING" id="1603555.SU86_002650"/>
<dbReference type="Pfam" id="PF02195">
    <property type="entry name" value="ParB_N"/>
    <property type="match status" value="1"/>
</dbReference>
<evidence type="ECO:0000313" key="3">
    <source>
        <dbReference type="Proteomes" id="UP000266745"/>
    </source>
</evidence>
<evidence type="ECO:0000259" key="1">
    <source>
        <dbReference type="SMART" id="SM00470"/>
    </source>
</evidence>
<dbReference type="GO" id="GO:0005694">
    <property type="term" value="C:chromosome"/>
    <property type="evidence" value="ECO:0007669"/>
    <property type="project" value="TreeGrafter"/>
</dbReference>
<keyword evidence="3" id="KW-1185">Reference proteome</keyword>
<dbReference type="Proteomes" id="UP000266745">
    <property type="component" value="Chromosome"/>
</dbReference>
<dbReference type="Gene3D" id="1.10.10.2830">
    <property type="match status" value="1"/>
</dbReference>
<dbReference type="NCBIfam" id="TIGR00180">
    <property type="entry name" value="parB_part"/>
    <property type="match status" value="1"/>
</dbReference>
<dbReference type="KEGG" id="tah:SU86_002650"/>
<protein>
    <submittedName>
        <fullName evidence="2">Transcriptional regulator</fullName>
    </submittedName>
</protein>
<dbReference type="OrthoDB" id="2346at2157"/>
<gene>
    <name evidence="2" type="ORF">SU86_002650</name>
</gene>
<reference evidence="2 3" key="1">
    <citation type="journal article" date="2016" name="Sci. Rep.">
        <title>A novel ammonia-oxidizing archaeon from wastewater treatment plant: Its enrichment, physiological and genomic characteristics.</title>
        <authorList>
            <person name="Li Y."/>
            <person name="Ding K."/>
            <person name="Wen X."/>
            <person name="Zhang B."/>
            <person name="Shen B."/>
            <person name="Yang Y."/>
        </authorList>
    </citation>
    <scope>NUCLEOTIDE SEQUENCE [LARGE SCALE GENOMIC DNA]</scope>
    <source>
        <strain evidence="2 3">SAT1</strain>
    </source>
</reference>
<feature type="domain" description="ParB-like N-terminal" evidence="1">
    <location>
        <begin position="14"/>
        <end position="106"/>
    </location>
</feature>
<dbReference type="InterPro" id="IPR004437">
    <property type="entry name" value="ParB/RepB/Spo0J"/>
</dbReference>
<dbReference type="AlphaFoldDB" id="A0A3G1B3G7"/>
<dbReference type="Gene3D" id="3.90.1530.30">
    <property type="match status" value="1"/>
</dbReference>
<proteinExistence type="predicted"/>
<dbReference type="SMART" id="SM00470">
    <property type="entry name" value="ParB"/>
    <property type="match status" value="1"/>
</dbReference>
<dbReference type="RefSeq" id="WP_048188100.1">
    <property type="nucleotide sequence ID" value="NZ_CP011097.1"/>
</dbReference>
<dbReference type="EMBL" id="CP011097">
    <property type="protein sequence ID" value="AJZ75461.1"/>
    <property type="molecule type" value="Genomic_DNA"/>
</dbReference>
<accession>A0A3G1B3G7</accession>
<dbReference type="PANTHER" id="PTHR33375:SF1">
    <property type="entry name" value="CHROMOSOME-PARTITIONING PROTEIN PARB-RELATED"/>
    <property type="match status" value="1"/>
</dbReference>
<sequence>MSQRYRQKIHYRVKVIPIKKIHVWDEAQARSLDREGIAELAKSIKNEGLQNPPMVQKNGKGQFLLMSGQRRLAALKRLRAKKIPVLVLTKGYDLENAKAASVIENLHRKSMNPKDMAHSCSFLAEKMGVSKGASSLGISRKTFKKYVGFAALPGPIKSMVPGTISSSVAIRLHEIVPNVKKSIKIAHRIARLDARTQNAYLKALARHPRANHTTLLRQARLLAVRQTVPVTLPKTYAKRLERISLYREEDPETLAQQIVVSWLSKRKR</sequence>
<dbReference type="InterPro" id="IPR050336">
    <property type="entry name" value="Chromosome_partition/occlusion"/>
</dbReference>
<dbReference type="GO" id="GO:0003677">
    <property type="term" value="F:DNA binding"/>
    <property type="evidence" value="ECO:0007669"/>
    <property type="project" value="InterPro"/>
</dbReference>
<organism evidence="2 3">
    <name type="scientific">Candidatus Nitrosotenuis cloacae</name>
    <dbReference type="NCBI Taxonomy" id="1603555"/>
    <lineage>
        <taxon>Archaea</taxon>
        <taxon>Nitrososphaerota</taxon>
        <taxon>Candidatus Nitrosotenuis</taxon>
    </lineage>
</organism>
<dbReference type="SUPFAM" id="SSF110849">
    <property type="entry name" value="ParB/Sulfiredoxin"/>
    <property type="match status" value="1"/>
</dbReference>
<name>A0A3G1B3G7_9ARCH</name>
<dbReference type="InterPro" id="IPR036086">
    <property type="entry name" value="ParB/Sulfiredoxin_sf"/>
</dbReference>
<dbReference type="InterPro" id="IPR003115">
    <property type="entry name" value="ParB_N"/>
</dbReference>
<dbReference type="GO" id="GO:0007059">
    <property type="term" value="P:chromosome segregation"/>
    <property type="evidence" value="ECO:0007669"/>
    <property type="project" value="TreeGrafter"/>
</dbReference>
<dbReference type="PANTHER" id="PTHR33375">
    <property type="entry name" value="CHROMOSOME-PARTITIONING PROTEIN PARB-RELATED"/>
    <property type="match status" value="1"/>
</dbReference>